<evidence type="ECO:0000313" key="6">
    <source>
        <dbReference type="Proteomes" id="UP001202961"/>
    </source>
</evidence>
<feature type="signal peptide" evidence="3">
    <location>
        <begin position="1"/>
        <end position="20"/>
    </location>
</feature>
<dbReference type="SUPFAM" id="SSF49329">
    <property type="entry name" value="Cu,Zn superoxide dismutase-like"/>
    <property type="match status" value="1"/>
</dbReference>
<dbReference type="RefSeq" id="WP_250931711.1">
    <property type="nucleotide sequence ID" value="NZ_JAMQBK010000066.1"/>
</dbReference>
<feature type="chain" id="PRO_5045051873" evidence="3">
    <location>
        <begin position="21"/>
        <end position="212"/>
    </location>
</feature>
<feature type="domain" description="Superoxide dismutase copper/zinc binding" evidence="4">
    <location>
        <begin position="81"/>
        <end position="209"/>
    </location>
</feature>
<organism evidence="5 6">
    <name type="scientific">Aporhodopirellula aestuarii</name>
    <dbReference type="NCBI Taxonomy" id="2950107"/>
    <lineage>
        <taxon>Bacteria</taxon>
        <taxon>Pseudomonadati</taxon>
        <taxon>Planctomycetota</taxon>
        <taxon>Planctomycetia</taxon>
        <taxon>Pirellulales</taxon>
        <taxon>Pirellulaceae</taxon>
        <taxon>Aporhodopirellula</taxon>
    </lineage>
</organism>
<keyword evidence="3" id="KW-0732">Signal</keyword>
<evidence type="ECO:0000256" key="3">
    <source>
        <dbReference type="SAM" id="SignalP"/>
    </source>
</evidence>
<dbReference type="PRINTS" id="PR00068">
    <property type="entry name" value="CUZNDISMTASE"/>
</dbReference>
<dbReference type="InterPro" id="IPR001424">
    <property type="entry name" value="SOD_Cu_Zn_dom"/>
</dbReference>
<dbReference type="Pfam" id="PF00080">
    <property type="entry name" value="Sod_Cu"/>
    <property type="match status" value="1"/>
</dbReference>
<protein>
    <submittedName>
        <fullName evidence="5">Superoxide dismutase family protein</fullName>
    </submittedName>
</protein>
<comment type="caution">
    <text evidence="5">The sequence shown here is derived from an EMBL/GenBank/DDBJ whole genome shotgun (WGS) entry which is preliminary data.</text>
</comment>
<comment type="similarity">
    <text evidence="1">Belongs to the Cu-Zn superoxide dismutase family.</text>
</comment>
<accession>A0ABT0UAA8</accession>
<evidence type="ECO:0000256" key="1">
    <source>
        <dbReference type="ARBA" id="ARBA00010457"/>
    </source>
</evidence>
<sequence>MNFRKPLHLLASSFVVVAMAGCDSATDDTSLTDDTTTPVVTHDTAPHADPTAHTDVTSDIDGSAEVIQATTTLVAIGNSGVEGTIDFRQEDNTVKITGEVRGLKPGLHGFHIHEKGDLSDTETGKSAGGHFNPTNEPHGKPSDEERHVGDLGNIEANEDGVAKIDIQDDVISLRGENSIIGRSLMIHEGEDKFTQPSGDAGGRVAFGKIESK</sequence>
<reference evidence="5 6" key="1">
    <citation type="journal article" date="2022" name="Syst. Appl. Microbiol.">
        <title>Rhodopirellula aestuarii sp. nov., a novel member of the genus Rhodopirellula isolated from brackish sediments collected in the Tagus River estuary, Portugal.</title>
        <authorList>
            <person name="Vitorino I.R."/>
            <person name="Klimek D."/>
            <person name="Calusinska M."/>
            <person name="Lobo-da-Cunha A."/>
            <person name="Vasconcelos V."/>
            <person name="Lage O.M."/>
        </authorList>
    </citation>
    <scope>NUCLEOTIDE SEQUENCE [LARGE SCALE GENOMIC DNA]</scope>
    <source>
        <strain evidence="5 6">ICT_H3.1</strain>
    </source>
</reference>
<feature type="region of interest" description="Disordered" evidence="2">
    <location>
        <begin position="115"/>
        <end position="148"/>
    </location>
</feature>
<dbReference type="Proteomes" id="UP001202961">
    <property type="component" value="Unassembled WGS sequence"/>
</dbReference>
<dbReference type="PROSITE" id="PS51257">
    <property type="entry name" value="PROKAR_LIPOPROTEIN"/>
    <property type="match status" value="1"/>
</dbReference>
<gene>
    <name evidence="5" type="ORF">NB063_24720</name>
</gene>
<dbReference type="PROSITE" id="PS00087">
    <property type="entry name" value="SOD_CU_ZN_1"/>
    <property type="match status" value="1"/>
</dbReference>
<dbReference type="Gene3D" id="2.60.40.200">
    <property type="entry name" value="Superoxide dismutase, copper/zinc binding domain"/>
    <property type="match status" value="1"/>
</dbReference>
<dbReference type="CDD" id="cd00305">
    <property type="entry name" value="Cu-Zn_Superoxide_Dismutase"/>
    <property type="match status" value="1"/>
</dbReference>
<dbReference type="EMBL" id="JAMQBK010000066">
    <property type="protein sequence ID" value="MCM2373833.1"/>
    <property type="molecule type" value="Genomic_DNA"/>
</dbReference>
<dbReference type="InterPro" id="IPR024134">
    <property type="entry name" value="SOD_Cu/Zn_/chaperone"/>
</dbReference>
<keyword evidence="6" id="KW-1185">Reference proteome</keyword>
<feature type="compositionally biased region" description="Basic and acidic residues" evidence="2">
    <location>
        <begin position="137"/>
        <end position="148"/>
    </location>
</feature>
<feature type="region of interest" description="Disordered" evidence="2">
    <location>
        <begin position="190"/>
        <end position="212"/>
    </location>
</feature>
<evidence type="ECO:0000259" key="4">
    <source>
        <dbReference type="Pfam" id="PF00080"/>
    </source>
</evidence>
<proteinExistence type="inferred from homology"/>
<evidence type="ECO:0000256" key="2">
    <source>
        <dbReference type="SAM" id="MobiDB-lite"/>
    </source>
</evidence>
<dbReference type="PANTHER" id="PTHR10003">
    <property type="entry name" value="SUPEROXIDE DISMUTASE CU-ZN -RELATED"/>
    <property type="match status" value="1"/>
</dbReference>
<dbReference type="InterPro" id="IPR036423">
    <property type="entry name" value="SOD-like_Cu/Zn_dom_sf"/>
</dbReference>
<evidence type="ECO:0000313" key="5">
    <source>
        <dbReference type="EMBL" id="MCM2373833.1"/>
    </source>
</evidence>
<name>A0ABT0UAA8_9BACT</name>
<dbReference type="InterPro" id="IPR018152">
    <property type="entry name" value="SOD_Cu/Zn_BS"/>
</dbReference>